<dbReference type="EMBL" id="BAABJM010000002">
    <property type="protein sequence ID" value="GAA5054399.1"/>
    <property type="molecule type" value="Genomic_DNA"/>
</dbReference>
<comment type="caution">
    <text evidence="6">The sequence shown here is derived from an EMBL/GenBank/DDBJ whole genome shotgun (WGS) entry which is preliminary data.</text>
</comment>
<feature type="domain" description="Low molecular weight antigen MTB12-like C-terminal" evidence="5">
    <location>
        <begin position="54"/>
        <end position="161"/>
    </location>
</feature>
<dbReference type="InterPro" id="IPR058644">
    <property type="entry name" value="Mtb12-like_C"/>
</dbReference>
<evidence type="ECO:0000313" key="7">
    <source>
        <dbReference type="Proteomes" id="UP001500603"/>
    </source>
</evidence>
<evidence type="ECO:0000256" key="3">
    <source>
        <dbReference type="SAM" id="MobiDB-lite"/>
    </source>
</evidence>
<organism evidence="6 7">
    <name type="scientific">Nocardia callitridis</name>
    <dbReference type="NCBI Taxonomy" id="648753"/>
    <lineage>
        <taxon>Bacteria</taxon>
        <taxon>Bacillati</taxon>
        <taxon>Actinomycetota</taxon>
        <taxon>Actinomycetes</taxon>
        <taxon>Mycobacteriales</taxon>
        <taxon>Nocardiaceae</taxon>
        <taxon>Nocardia</taxon>
    </lineage>
</organism>
<evidence type="ECO:0000259" key="5">
    <source>
        <dbReference type="Pfam" id="PF26580"/>
    </source>
</evidence>
<evidence type="ECO:0000256" key="2">
    <source>
        <dbReference type="ARBA" id="ARBA00093774"/>
    </source>
</evidence>
<sequence length="166" mass="17120">MTHRRTGHIALIGVAVAAALSLTACGSDDSEKTASPSTSSAASTSAAEEANVPPKPSAEELNGLLQRALDPAVPNEEKLNLVQGIEADPELPNRLANAYREAGAVAQVTGVTAFGESLSAQGTLTVNGQQNPVDVPFVADNGEWKVQKEWACTALTNLNQESPACA</sequence>
<proteinExistence type="inferred from homology"/>
<evidence type="ECO:0000313" key="6">
    <source>
        <dbReference type="EMBL" id="GAA5054399.1"/>
    </source>
</evidence>
<keyword evidence="7" id="KW-1185">Reference proteome</keyword>
<gene>
    <name evidence="6" type="ORF">GCM10023318_29320</name>
</gene>
<feature type="chain" id="PRO_5046535523" description="Low molecular weight antigen MTB12-like C-terminal domain-containing protein" evidence="4">
    <location>
        <begin position="27"/>
        <end position="166"/>
    </location>
</feature>
<dbReference type="Proteomes" id="UP001500603">
    <property type="component" value="Unassembled WGS sequence"/>
</dbReference>
<reference evidence="7" key="1">
    <citation type="journal article" date="2019" name="Int. J. Syst. Evol. Microbiol.">
        <title>The Global Catalogue of Microorganisms (GCM) 10K type strain sequencing project: providing services to taxonomists for standard genome sequencing and annotation.</title>
        <authorList>
            <consortium name="The Broad Institute Genomics Platform"/>
            <consortium name="The Broad Institute Genome Sequencing Center for Infectious Disease"/>
            <person name="Wu L."/>
            <person name="Ma J."/>
        </authorList>
    </citation>
    <scope>NUCLEOTIDE SEQUENCE [LARGE SCALE GENOMIC DNA]</scope>
    <source>
        <strain evidence="7">JCM 18298</strain>
    </source>
</reference>
<feature type="region of interest" description="Disordered" evidence="3">
    <location>
        <begin position="26"/>
        <end position="58"/>
    </location>
</feature>
<feature type="compositionally biased region" description="Low complexity" evidence="3">
    <location>
        <begin position="33"/>
        <end position="50"/>
    </location>
</feature>
<protein>
    <recommendedName>
        <fullName evidence="5">Low molecular weight antigen MTB12-like C-terminal domain-containing protein</fullName>
    </recommendedName>
</protein>
<keyword evidence="1 4" id="KW-0732">Signal</keyword>
<evidence type="ECO:0000256" key="1">
    <source>
        <dbReference type="ARBA" id="ARBA00022729"/>
    </source>
</evidence>
<dbReference type="Pfam" id="PF26580">
    <property type="entry name" value="Mtb12_C"/>
    <property type="match status" value="1"/>
</dbReference>
<comment type="similarity">
    <text evidence="2">Belongs to the MTB12 family.</text>
</comment>
<accession>A0ABP9KC56</accession>
<feature type="signal peptide" evidence="4">
    <location>
        <begin position="1"/>
        <end position="26"/>
    </location>
</feature>
<evidence type="ECO:0000256" key="4">
    <source>
        <dbReference type="SAM" id="SignalP"/>
    </source>
</evidence>
<name>A0ABP9KC56_9NOCA</name>
<dbReference type="PROSITE" id="PS51257">
    <property type="entry name" value="PROKAR_LIPOPROTEIN"/>
    <property type="match status" value="1"/>
</dbReference>